<evidence type="ECO:0000256" key="3">
    <source>
        <dbReference type="ARBA" id="ARBA00022679"/>
    </source>
</evidence>
<dbReference type="EMBL" id="LT615258">
    <property type="protein sequence ID" value="SCO70814.1"/>
    <property type="molecule type" value="Genomic_DNA"/>
</dbReference>
<feature type="region of interest" description="Disordered" evidence="4">
    <location>
        <begin position="57"/>
        <end position="85"/>
    </location>
</feature>
<feature type="region of interest" description="Disordered" evidence="4">
    <location>
        <begin position="386"/>
        <end position="412"/>
    </location>
</feature>
<dbReference type="VEuPathDB" id="PlasmoDB:PVPAM_030013200"/>
<reference evidence="6 7" key="1">
    <citation type="submission" date="2016-07" db="EMBL/GenBank/DDBJ databases">
        <authorList>
            <consortium name="Pathogen Informatics"/>
        </authorList>
    </citation>
    <scope>NUCLEOTIDE SEQUENCE [LARGE SCALE GENOMIC DNA]</scope>
</reference>
<name>A0A1G4H7L2_PLAVI</name>
<evidence type="ECO:0000313" key="6">
    <source>
        <dbReference type="EMBL" id="SCO70814.1"/>
    </source>
</evidence>
<feature type="compositionally biased region" description="Basic and acidic residues" evidence="4">
    <location>
        <begin position="536"/>
        <end position="550"/>
    </location>
</feature>
<feature type="compositionally biased region" description="Low complexity" evidence="4">
    <location>
        <begin position="61"/>
        <end position="85"/>
    </location>
</feature>
<dbReference type="GO" id="GO:0008168">
    <property type="term" value="F:methyltransferase activity"/>
    <property type="evidence" value="ECO:0007669"/>
    <property type="project" value="UniProtKB-KW"/>
</dbReference>
<dbReference type="InterPro" id="IPR029063">
    <property type="entry name" value="SAM-dependent_MTases_sf"/>
</dbReference>
<dbReference type="Pfam" id="PF13847">
    <property type="entry name" value="Methyltransf_31"/>
    <property type="match status" value="1"/>
</dbReference>
<sequence>MEVLPAGFSDFRDRAYWNSFFQFFDKKNFEWYGNYGDVRHIVYRCIRGRLGYLAGGSHPGSQLDSQPDGQPDGQPDSQPDGQPDDQPVSKNCLLINLGCGNSHLSHELFQDGFRNIVNIDYSDVVIKKMKKKFGEKMQFLNIDLSNAKQFDRALAKLEEEAQEKRVDYKIFFDKAFLDAYISCDQNEEEICRRNAESYFSLVFKHLKKGDLFLVITLAQYYIIKEVVRNVYREQIMLEVFPFLIKQNTSEFKYHPFVFAFYRTDKGGKKFEAKMVNPEMGTSHVISLWKLPSEINETRGNLNLHIFKKGKRTVLDIYNKKLNRCDYNVVVYDSFTERATYNTVVVVVPFGYEFHSLYRTPEGNEELASKARTRRLLLVMRSNFLAPPSQVSGKEGSGKGGSGNSKLPPNQLLPNQLLPNQLLPNQLLPNQLLPNQLLPNQLLENQLLPNQLLENQLLDNQLLHSEHSVDVLLECIKNELKNILNEVALPDSGNFPIMVLNESVKNCRVVAHRKSPYASGIIIRDVLVTEEFLAEHFDSDGGGSGREESGKEGGSQPQSQHPVEETLRALLQNQQERRAYFEEKKIYKRQMIFSYDPLTVQSELVYTLGGEKKGTKKKKNGQVVSKPGGEAISQVVSKAAGEAVGQPLCPAGESPHFEYVESASQYHISFCCSLFFLINDSHKEAPPSFNILILGGGTNVFSNILKSIFADFHLHIDVVEIDETVKSFCALFCDEQVEQNQKHQTNYIINDSQDYVKNYGNSQFYDAIFLDINNAQNSYVEMDGYKVYVTCPQIQFLDKVNVRDVKRLLKSNGMLIINVLTRDGTARKHIRRFFQTLFASVISIPSANKEINEVLICSLEDITPERVSAFQGSLLGMIRANYNRWFLNFDLKNILNNVSVL</sequence>
<dbReference type="PANTHER" id="PTHR12176:SF80">
    <property type="entry name" value="EEF1A LYSINE METHYLTRANSFERASE 4"/>
    <property type="match status" value="1"/>
</dbReference>
<dbReference type="Proteomes" id="UP000305196">
    <property type="component" value="Chromosome 3"/>
</dbReference>
<dbReference type="VEuPathDB" id="PlasmoDB:PVW1_030015700"/>
<proteinExistence type="inferred from homology"/>
<evidence type="ECO:0000256" key="2">
    <source>
        <dbReference type="ARBA" id="ARBA00022603"/>
    </source>
</evidence>
<feature type="region of interest" description="Disordered" evidence="4">
    <location>
        <begin position="536"/>
        <end position="561"/>
    </location>
</feature>
<feature type="compositionally biased region" description="Low complexity" evidence="4">
    <location>
        <begin position="403"/>
        <end position="412"/>
    </location>
</feature>
<dbReference type="VEuPathDB" id="PlasmoDB:PVP01_0308600"/>
<dbReference type="SUPFAM" id="SSF53335">
    <property type="entry name" value="S-adenosyl-L-methionine-dependent methyltransferases"/>
    <property type="match status" value="2"/>
</dbReference>
<dbReference type="AlphaFoldDB" id="A0A1G4H7L2"/>
<evidence type="ECO:0000313" key="7">
    <source>
        <dbReference type="Proteomes" id="UP000305196"/>
    </source>
</evidence>
<feature type="domain" description="Methyltransferase" evidence="5">
    <location>
        <begin position="90"/>
        <end position="218"/>
    </location>
</feature>
<dbReference type="VEuPathDB" id="PlasmoDB:PVX_000780"/>
<keyword evidence="2" id="KW-0489">Methyltransferase</keyword>
<evidence type="ECO:0000256" key="4">
    <source>
        <dbReference type="SAM" id="MobiDB-lite"/>
    </source>
</evidence>
<dbReference type="Gene3D" id="3.40.50.150">
    <property type="entry name" value="Vaccinia Virus protein VP39"/>
    <property type="match status" value="2"/>
</dbReference>
<protein>
    <recommendedName>
        <fullName evidence="5">Methyltransferase domain-containing protein</fullName>
    </recommendedName>
</protein>
<gene>
    <name evidence="6" type="ORF">PVC01_030013000</name>
</gene>
<dbReference type="InterPro" id="IPR025714">
    <property type="entry name" value="Methyltranfer_dom"/>
</dbReference>
<accession>A0A1G4H7L2</accession>
<keyword evidence="3" id="KW-0808">Transferase</keyword>
<dbReference type="PANTHER" id="PTHR12176">
    <property type="entry name" value="SAM-DEPENDENT METHYLTRANSFERASE SUPERFAMILY PROTEIN"/>
    <property type="match status" value="1"/>
</dbReference>
<evidence type="ECO:0000259" key="5">
    <source>
        <dbReference type="Pfam" id="PF13847"/>
    </source>
</evidence>
<organism evidence="6 7">
    <name type="scientific">Plasmodium vivax</name>
    <name type="common">malaria parasite P. vivax</name>
    <dbReference type="NCBI Taxonomy" id="5855"/>
    <lineage>
        <taxon>Eukaryota</taxon>
        <taxon>Sar</taxon>
        <taxon>Alveolata</taxon>
        <taxon>Apicomplexa</taxon>
        <taxon>Aconoidasida</taxon>
        <taxon>Haemosporida</taxon>
        <taxon>Plasmodiidae</taxon>
        <taxon>Plasmodium</taxon>
        <taxon>Plasmodium (Plasmodium)</taxon>
    </lineage>
</organism>
<dbReference type="GO" id="GO:0032259">
    <property type="term" value="P:methylation"/>
    <property type="evidence" value="ECO:0007669"/>
    <property type="project" value="UniProtKB-KW"/>
</dbReference>
<dbReference type="InterPro" id="IPR051419">
    <property type="entry name" value="Lys/N-term_MeTrsfase_sf"/>
</dbReference>
<evidence type="ECO:0000256" key="1">
    <source>
        <dbReference type="ARBA" id="ARBA00008361"/>
    </source>
</evidence>
<comment type="similarity">
    <text evidence="1">Belongs to the methyltransferase superfamily.</text>
</comment>